<feature type="compositionally biased region" description="Polar residues" evidence="1">
    <location>
        <begin position="339"/>
        <end position="355"/>
    </location>
</feature>
<dbReference type="PRINTS" id="PR00834">
    <property type="entry name" value="PROTEASES2C"/>
</dbReference>
<dbReference type="InterPro" id="IPR001940">
    <property type="entry name" value="Peptidase_S1C"/>
</dbReference>
<comment type="caution">
    <text evidence="3">The sequence shown here is derived from an EMBL/GenBank/DDBJ whole genome shotgun (WGS) entry which is preliminary data.</text>
</comment>
<dbReference type="PANTHER" id="PTHR43019:SF23">
    <property type="entry name" value="PROTEASE DO-LIKE 5, CHLOROPLASTIC"/>
    <property type="match status" value="1"/>
</dbReference>
<dbReference type="GO" id="GO:0004252">
    <property type="term" value="F:serine-type endopeptidase activity"/>
    <property type="evidence" value="ECO:0007669"/>
    <property type="project" value="InterPro"/>
</dbReference>
<dbReference type="CDD" id="cd00060">
    <property type="entry name" value="FHA"/>
    <property type="match status" value="1"/>
</dbReference>
<keyword evidence="4" id="KW-1185">Reference proteome</keyword>
<dbReference type="PANTHER" id="PTHR43019">
    <property type="entry name" value="SERINE ENDOPROTEASE DEGS"/>
    <property type="match status" value="1"/>
</dbReference>
<dbReference type="InterPro" id="IPR009003">
    <property type="entry name" value="Peptidase_S1_PA"/>
</dbReference>
<dbReference type="AlphaFoldDB" id="A0A851GIM3"/>
<dbReference type="RefSeq" id="WP_178930621.1">
    <property type="nucleotide sequence ID" value="NZ_JACBAZ010000001.1"/>
</dbReference>
<dbReference type="InterPro" id="IPR000253">
    <property type="entry name" value="FHA_dom"/>
</dbReference>
<dbReference type="Pfam" id="PF00498">
    <property type="entry name" value="FHA"/>
    <property type="match status" value="1"/>
</dbReference>
<reference evidence="3 4" key="1">
    <citation type="submission" date="2020-07" db="EMBL/GenBank/DDBJ databases">
        <title>Roseicoccus Jingziensis gen. nov., sp. nov., isolated from coastal seawater.</title>
        <authorList>
            <person name="Feng X."/>
        </authorList>
    </citation>
    <scope>NUCLEOTIDE SEQUENCE [LARGE SCALE GENOMIC DNA]</scope>
    <source>
        <strain evidence="3 4">N1E253</strain>
    </source>
</reference>
<dbReference type="InterPro" id="IPR043504">
    <property type="entry name" value="Peptidase_S1_PA_chymotrypsin"/>
</dbReference>
<evidence type="ECO:0000313" key="4">
    <source>
        <dbReference type="Proteomes" id="UP000557872"/>
    </source>
</evidence>
<dbReference type="SMART" id="SM00240">
    <property type="entry name" value="FHA"/>
    <property type="match status" value="1"/>
</dbReference>
<feature type="domain" description="FHA" evidence="2">
    <location>
        <begin position="449"/>
        <end position="499"/>
    </location>
</feature>
<name>A0A851GIM3_9BACT</name>
<feature type="compositionally biased region" description="Polar residues" evidence="1">
    <location>
        <begin position="413"/>
        <end position="424"/>
    </location>
</feature>
<dbReference type="SUPFAM" id="SSF49879">
    <property type="entry name" value="SMAD/FHA domain"/>
    <property type="match status" value="1"/>
</dbReference>
<feature type="compositionally biased region" description="Pro residues" evidence="1">
    <location>
        <begin position="366"/>
        <end position="387"/>
    </location>
</feature>
<proteinExistence type="predicted"/>
<dbReference type="InterPro" id="IPR008984">
    <property type="entry name" value="SMAD_FHA_dom_sf"/>
</dbReference>
<dbReference type="PROSITE" id="PS50006">
    <property type="entry name" value="FHA_DOMAIN"/>
    <property type="match status" value="1"/>
</dbReference>
<dbReference type="Gene3D" id="2.60.200.20">
    <property type="match status" value="1"/>
</dbReference>
<organism evidence="3 4">
    <name type="scientific">Oceaniferula marina</name>
    <dbReference type="NCBI Taxonomy" id="2748318"/>
    <lineage>
        <taxon>Bacteria</taxon>
        <taxon>Pseudomonadati</taxon>
        <taxon>Verrucomicrobiota</taxon>
        <taxon>Verrucomicrobiia</taxon>
        <taxon>Verrucomicrobiales</taxon>
        <taxon>Verrucomicrobiaceae</taxon>
        <taxon>Oceaniferula</taxon>
    </lineage>
</organism>
<protein>
    <submittedName>
        <fullName evidence="3">Trypsin-like peptidase domain-containing protein</fullName>
    </submittedName>
</protein>
<dbReference type="Pfam" id="PF13365">
    <property type="entry name" value="Trypsin_2"/>
    <property type="match status" value="1"/>
</dbReference>
<dbReference type="GO" id="GO:0006508">
    <property type="term" value="P:proteolysis"/>
    <property type="evidence" value="ECO:0007669"/>
    <property type="project" value="InterPro"/>
</dbReference>
<dbReference type="EMBL" id="JACBAZ010000001">
    <property type="protein sequence ID" value="NWK54074.1"/>
    <property type="molecule type" value="Genomic_DNA"/>
</dbReference>
<sequence length="525" mass="55748">MNPATPPRKSTRRSFRPLFHILCLLSLGLICSCQEEQEGFDAKKAEQGVVRVIIAMKSSSSMGYGSGSGFYIGENTLITNHHVIDGADKGKLVVARKVSSNQIEIVDASVSWSDKELDIAILKVDGIGCDTLTLSEAPIEKGSQAYAIGFPTAADASRRSGSDKIGPSEVEFIKLAYSSRRGVLDNVDKDLVQFLDPTVSSGEVRKTLIRKWTPQYSTELEVIDHDVNIGHGNSGGPLFDECGRVIGINTQGLTFSVADNVKNSSRITELISVLKKQSISAVTTDEPCETSQGGGVDWKIWLVLGLVTLAALTSLLVALRKKPSTESYTQYIKRVSGVSRLQSRPGSLPPTNSGPTWDGGQIVNSPPTPPASPPPAPPAPANPPTPQAPSAAEANPFPQMPANAAGAPPLATDTPNGWSLQGNNPEAGKSKPIHFQLTPELIQRYGGNITIGRKPGIAHLVIDNTSISKAHAIISLINGQLNIRDNGSSNSTSVNGKRLTPNQPMPLNPGDHITLGEVSLSFALI</sequence>
<evidence type="ECO:0000259" key="2">
    <source>
        <dbReference type="PROSITE" id="PS50006"/>
    </source>
</evidence>
<accession>A0A851GIM3</accession>
<gene>
    <name evidence="3" type="ORF">HW115_00505</name>
</gene>
<evidence type="ECO:0000256" key="1">
    <source>
        <dbReference type="SAM" id="MobiDB-lite"/>
    </source>
</evidence>
<evidence type="ECO:0000313" key="3">
    <source>
        <dbReference type="EMBL" id="NWK54074.1"/>
    </source>
</evidence>
<feature type="region of interest" description="Disordered" evidence="1">
    <location>
        <begin position="339"/>
        <end position="430"/>
    </location>
</feature>
<dbReference type="InterPro" id="IPR028301">
    <property type="entry name" value="V8_his_AS"/>
</dbReference>
<dbReference type="PROSITE" id="PS00672">
    <property type="entry name" value="V8_HIS"/>
    <property type="match status" value="1"/>
</dbReference>
<dbReference type="Gene3D" id="2.40.10.10">
    <property type="entry name" value="Trypsin-like serine proteases"/>
    <property type="match status" value="2"/>
</dbReference>
<dbReference type="Proteomes" id="UP000557872">
    <property type="component" value="Unassembled WGS sequence"/>
</dbReference>
<dbReference type="SUPFAM" id="SSF50494">
    <property type="entry name" value="Trypsin-like serine proteases"/>
    <property type="match status" value="1"/>
</dbReference>
<feature type="region of interest" description="Disordered" evidence="1">
    <location>
        <begin position="488"/>
        <end position="509"/>
    </location>
</feature>